<gene>
    <name evidence="2" type="ORF">F7725_019121</name>
</gene>
<sequence>MTSQLNPASLDELVNLVESHVVTADLLKSTRPGTEWGRKQVLPDRKTFAKELEKEYAIMEKELRKTIDAQDYVSTTADIWSANSKGFLGVTVHWIDADQRKRGQPSARPILPSLEAPSVPGVINATLNDGDDTSVLVPADEAEQQLEAKAATIADLHSKRELERRLEKELERELEKRLERGLERRLERRLERELEKRLERGLERGLERELERRLERGLGRGLERGLERELERGLERRLERGLERRLERDWRRNLRGNSRRD</sequence>
<reference evidence="2 3" key="1">
    <citation type="submission" date="2020-03" db="EMBL/GenBank/DDBJ databases">
        <title>Dissostichus mawsoni Genome sequencing and assembly.</title>
        <authorList>
            <person name="Park H."/>
        </authorList>
    </citation>
    <scope>NUCLEOTIDE SEQUENCE [LARGE SCALE GENOMIC DNA]</scope>
    <source>
        <strain evidence="2">DM0001</strain>
        <tissue evidence="2">Muscle</tissue>
    </source>
</reference>
<keyword evidence="1" id="KW-0175">Coiled coil</keyword>
<name>A0A7J5XTF8_DISMA</name>
<accession>A0A7J5XTF8</accession>
<organism evidence="2 3">
    <name type="scientific">Dissostichus mawsoni</name>
    <name type="common">Antarctic cod</name>
    <dbReference type="NCBI Taxonomy" id="36200"/>
    <lineage>
        <taxon>Eukaryota</taxon>
        <taxon>Metazoa</taxon>
        <taxon>Chordata</taxon>
        <taxon>Craniata</taxon>
        <taxon>Vertebrata</taxon>
        <taxon>Euteleostomi</taxon>
        <taxon>Actinopterygii</taxon>
        <taxon>Neopterygii</taxon>
        <taxon>Teleostei</taxon>
        <taxon>Neoteleostei</taxon>
        <taxon>Acanthomorphata</taxon>
        <taxon>Eupercaria</taxon>
        <taxon>Perciformes</taxon>
        <taxon>Notothenioidei</taxon>
        <taxon>Nototheniidae</taxon>
        <taxon>Dissostichus</taxon>
    </lineage>
</organism>
<evidence type="ECO:0000256" key="1">
    <source>
        <dbReference type="SAM" id="Coils"/>
    </source>
</evidence>
<keyword evidence="3" id="KW-1185">Reference proteome</keyword>
<dbReference type="OrthoDB" id="8187670at2759"/>
<dbReference type="AlphaFoldDB" id="A0A7J5XTF8"/>
<dbReference type="Proteomes" id="UP000518266">
    <property type="component" value="Unassembled WGS sequence"/>
</dbReference>
<comment type="caution">
    <text evidence="2">The sequence shown here is derived from an EMBL/GenBank/DDBJ whole genome shotgun (WGS) entry which is preliminary data.</text>
</comment>
<dbReference type="PANTHER" id="PTHR47501">
    <property type="entry name" value="TRANSPOSASE-RELATED"/>
    <property type="match status" value="1"/>
</dbReference>
<evidence type="ECO:0000313" key="3">
    <source>
        <dbReference type="Proteomes" id="UP000518266"/>
    </source>
</evidence>
<dbReference type="EMBL" id="JAAKFY010000021">
    <property type="protein sequence ID" value="KAF3840404.1"/>
    <property type="molecule type" value="Genomic_DNA"/>
</dbReference>
<evidence type="ECO:0000313" key="2">
    <source>
        <dbReference type="EMBL" id="KAF3840404.1"/>
    </source>
</evidence>
<feature type="coiled-coil region" evidence="1">
    <location>
        <begin position="139"/>
        <end position="179"/>
    </location>
</feature>
<proteinExistence type="predicted"/>
<protein>
    <submittedName>
        <fullName evidence="2">Uncharacterized protein</fullName>
    </submittedName>
</protein>